<gene>
    <name evidence="3" type="ORF">MJB10_03590</name>
</gene>
<dbReference type="KEGG" id="proo:MJB10_03590"/>
<dbReference type="EMBL" id="CP130319">
    <property type="protein sequence ID" value="WNR45230.1"/>
    <property type="molecule type" value="Genomic_DNA"/>
</dbReference>
<sequence length="686" mass="80629">MNKIIQFPDFRLDEDIRSIVYRYHVRSLNSNIVQTMVDLFNLKTSNTVTPRAINYFSKYLPNDTHEAKIEFLYNHTWFGILSSFHDSEFLECIFNGNDKTNNDNWVSGVSIQVLARTLSEFISEQIMYCPLCMHEDVQSFGECFVHRGHQLKFLDVCTIHNCELISRCPTCWEPLATPVYMTLLPYCRHGHEIKKQDVIQIKSYDFRKYVLINTLKLNDFGKQRDDNYTRFQLISQLGAKGYIHGQSGFLLREKLINDFFYKYGEGNLRLVGISVSMMHARLGNDLIKKFRHQYIFYGLLIDFLASDIDSFFYCKDSWSVKLPFGNSPWDCLNRFCNYYNKRIIKNYSCKYSNNGRISAEFTCPECGYIYARLWSSSTNTNKGKVAIVTVGPLTIIKLLEYCLQKKSINQLKEIISYSKSINKYLKVLFGEYNYLHVEPEVILNKIDVLREFVKNIKKYLAKGEYSSQYAKVLNLPAFKQTNIIINEDKKLAYRSKLQKIILALGDVPRSHIENMAKSEYTWLFNNDRAWIENNLPLPKNKIYTRKLDFALLDHELCEKLEKVSRVLYSSKAQKKIITKYTIINALDKSDKNRIVPYLNKGKLPMCLELLNELKETEEEYLIRMRTPKLVLSLLRNGYRNVTFESLCNKQTINKYYQNIDIDLKNKIIDIIDRIMKEYNEALEINK</sequence>
<evidence type="ECO:0000313" key="4">
    <source>
        <dbReference type="Proteomes" id="UP001304650"/>
    </source>
</evidence>
<feature type="domain" description="Transposon Tn7 transposition protein TnsD C-terminal" evidence="2">
    <location>
        <begin position="234"/>
        <end position="607"/>
    </location>
</feature>
<dbReference type="Pfam" id="PF15978">
    <property type="entry name" value="TnsD"/>
    <property type="match status" value="1"/>
</dbReference>
<dbReference type="InterPro" id="IPR032750">
    <property type="entry name" value="TnsD_C"/>
</dbReference>
<keyword evidence="4" id="KW-1185">Reference proteome</keyword>
<dbReference type="RefSeq" id="WP_314801802.1">
    <property type="nucleotide sequence ID" value="NZ_CP130319.1"/>
</dbReference>
<dbReference type="Pfam" id="PF06527">
    <property type="entry name" value="TniQ"/>
    <property type="match status" value="1"/>
</dbReference>
<feature type="domain" description="TniQ" evidence="1">
    <location>
        <begin position="7"/>
        <end position="164"/>
    </location>
</feature>
<name>A0AA96RKZ5_9BACL</name>
<protein>
    <submittedName>
        <fullName evidence="3">TnsD family Tn7-like transposition protein</fullName>
    </submittedName>
</protein>
<evidence type="ECO:0000313" key="3">
    <source>
        <dbReference type="EMBL" id="WNR45230.1"/>
    </source>
</evidence>
<dbReference type="InterPro" id="IPR009492">
    <property type="entry name" value="TniQ"/>
</dbReference>
<dbReference type="AlphaFoldDB" id="A0AA96RKZ5"/>
<accession>A0AA96RKZ5</accession>
<proteinExistence type="predicted"/>
<evidence type="ECO:0000259" key="1">
    <source>
        <dbReference type="Pfam" id="PF06527"/>
    </source>
</evidence>
<dbReference type="Proteomes" id="UP001304650">
    <property type="component" value="Chromosome"/>
</dbReference>
<evidence type="ECO:0000259" key="2">
    <source>
        <dbReference type="Pfam" id="PF15978"/>
    </source>
</evidence>
<organism evidence="3 4">
    <name type="scientific">Paenibacillus roseopurpureus</name>
    <dbReference type="NCBI Taxonomy" id="2918901"/>
    <lineage>
        <taxon>Bacteria</taxon>
        <taxon>Bacillati</taxon>
        <taxon>Bacillota</taxon>
        <taxon>Bacilli</taxon>
        <taxon>Bacillales</taxon>
        <taxon>Paenibacillaceae</taxon>
        <taxon>Paenibacillus</taxon>
    </lineage>
</organism>
<reference evidence="3" key="1">
    <citation type="submission" date="2022-02" db="EMBL/GenBank/DDBJ databases">
        <title>Paenibacillus sp. MBLB1832 Whole Genome Shotgun Sequencing.</title>
        <authorList>
            <person name="Hwang C.Y."/>
            <person name="Cho E.-S."/>
            <person name="Seo M.-J."/>
        </authorList>
    </citation>
    <scope>NUCLEOTIDE SEQUENCE</scope>
    <source>
        <strain evidence="3">MBLB1832</strain>
    </source>
</reference>